<dbReference type="InterPro" id="IPR005064">
    <property type="entry name" value="BUG"/>
</dbReference>
<dbReference type="Proteomes" id="UP000596827">
    <property type="component" value="Unassembled WGS sequence"/>
</dbReference>
<dbReference type="Gene3D" id="3.40.190.150">
    <property type="entry name" value="Bordetella uptake gene, domain 1"/>
    <property type="match status" value="1"/>
</dbReference>
<dbReference type="PIRSF" id="PIRSF017082">
    <property type="entry name" value="YflP"/>
    <property type="match status" value="1"/>
</dbReference>
<organism evidence="3 4">
    <name type="scientific">Ramlibacter albus</name>
    <dbReference type="NCBI Taxonomy" id="2079448"/>
    <lineage>
        <taxon>Bacteria</taxon>
        <taxon>Pseudomonadati</taxon>
        <taxon>Pseudomonadota</taxon>
        <taxon>Betaproteobacteria</taxon>
        <taxon>Burkholderiales</taxon>
        <taxon>Comamonadaceae</taxon>
        <taxon>Ramlibacter</taxon>
    </lineage>
</organism>
<feature type="chain" id="PRO_5036919940" evidence="2">
    <location>
        <begin position="25"/>
        <end position="325"/>
    </location>
</feature>
<dbReference type="RefSeq" id="WP_187084375.1">
    <property type="nucleotide sequence ID" value="NZ_JACORU010000013.1"/>
</dbReference>
<evidence type="ECO:0000256" key="2">
    <source>
        <dbReference type="SAM" id="SignalP"/>
    </source>
</evidence>
<sequence length="325" mass="34148">MKRRLVLQAGTALAGLSASGLALAQQYPSRPIKLVVPWPAAGVTDIVARVVGEKLQAELGQPVVVENKAGANGFIGTEYVAKAAPDGYTLLLMTTSTHVVAPNLYRKLPYDPIKDFAPISQITAAPTIMVAPPNSPHKDVAALIAYAKANPKKLNYATYGAGGSSQLAAALFMQAADIDMTPIPYKGSAPAIVGLMAGECDVFFDSIPASLGHVKNGKLKALAVTSQKRVEAAPEIPTVAETFPGFEFIVWQGVEAPAGTPKAVVDRLSAAIIKVIDQPEVKAKFNGLGAMGVSSPTPEHLAQQKVREKDKMGTVIKRANIGYLD</sequence>
<dbReference type="InterPro" id="IPR042100">
    <property type="entry name" value="Bug_dom1"/>
</dbReference>
<keyword evidence="2" id="KW-0732">Signal</keyword>
<dbReference type="Gene3D" id="3.40.190.10">
    <property type="entry name" value="Periplasmic binding protein-like II"/>
    <property type="match status" value="1"/>
</dbReference>
<keyword evidence="4" id="KW-1185">Reference proteome</keyword>
<dbReference type="AlphaFoldDB" id="A0A923S5E3"/>
<reference evidence="3" key="1">
    <citation type="submission" date="2020-08" db="EMBL/GenBank/DDBJ databases">
        <title>Ramlibacter sp. GTP1 16S ribosomal RNA gene genome sequencing and assembly.</title>
        <authorList>
            <person name="Kang M."/>
        </authorList>
    </citation>
    <scope>NUCLEOTIDE SEQUENCE</scope>
    <source>
        <strain evidence="3">GTP1</strain>
    </source>
</reference>
<evidence type="ECO:0000313" key="3">
    <source>
        <dbReference type="EMBL" id="MBC5767888.1"/>
    </source>
</evidence>
<dbReference type="EMBL" id="JACORU010000013">
    <property type="protein sequence ID" value="MBC5767888.1"/>
    <property type="molecule type" value="Genomic_DNA"/>
</dbReference>
<feature type="signal peptide" evidence="2">
    <location>
        <begin position="1"/>
        <end position="24"/>
    </location>
</feature>
<accession>A0A923S5E3</accession>
<comment type="similarity">
    <text evidence="1">Belongs to the UPF0065 (bug) family.</text>
</comment>
<dbReference type="PANTHER" id="PTHR42928:SF5">
    <property type="entry name" value="BLR1237 PROTEIN"/>
    <property type="match status" value="1"/>
</dbReference>
<dbReference type="SUPFAM" id="SSF53850">
    <property type="entry name" value="Periplasmic binding protein-like II"/>
    <property type="match status" value="1"/>
</dbReference>
<proteinExistence type="inferred from homology"/>
<comment type="caution">
    <text evidence="3">The sequence shown here is derived from an EMBL/GenBank/DDBJ whole genome shotgun (WGS) entry which is preliminary data.</text>
</comment>
<protein>
    <submittedName>
        <fullName evidence="3">Tripartite tricarboxylate transporter substrate binding protein</fullName>
    </submittedName>
</protein>
<dbReference type="Pfam" id="PF03401">
    <property type="entry name" value="TctC"/>
    <property type="match status" value="1"/>
</dbReference>
<gene>
    <name evidence="3" type="ORF">H8R02_25725</name>
</gene>
<dbReference type="CDD" id="cd07012">
    <property type="entry name" value="PBP2_Bug_TTT"/>
    <property type="match status" value="1"/>
</dbReference>
<name>A0A923S5E3_9BURK</name>
<evidence type="ECO:0000313" key="4">
    <source>
        <dbReference type="Proteomes" id="UP000596827"/>
    </source>
</evidence>
<dbReference type="PANTHER" id="PTHR42928">
    <property type="entry name" value="TRICARBOXYLATE-BINDING PROTEIN"/>
    <property type="match status" value="1"/>
</dbReference>
<evidence type="ECO:0000256" key="1">
    <source>
        <dbReference type="ARBA" id="ARBA00006987"/>
    </source>
</evidence>